<sequence>MSFMEIIENEILVKIISYLLPQDLYSLTLINKRYRSLLWSNSPTTQTIWRNSRTQYLTYPSLPPPLWMSEQKYIWFTLLARSCQLCSAPVNVQNIFPKNWEFGIICCTKCFDQNTISIIRDDQIYPPILLTCVPSVQRCVDNGNALRIFWRQDLVTAEQEFLYLFENVQRSWVEQKQKRVLELMEQVFEYKRQDLLYLINRNL</sequence>
<evidence type="ECO:0000259" key="1">
    <source>
        <dbReference type="PROSITE" id="PS50181"/>
    </source>
</evidence>
<evidence type="ECO:0000313" key="3">
    <source>
        <dbReference type="Proteomes" id="UP000266861"/>
    </source>
</evidence>
<comment type="caution">
    <text evidence="2">The sequence shown here is derived from an EMBL/GenBank/DDBJ whole genome shotgun (WGS) entry which is preliminary data.</text>
</comment>
<dbReference type="AlphaFoldDB" id="A0A397ICB4"/>
<accession>A0A397ICB4</accession>
<dbReference type="PROSITE" id="PS50181">
    <property type="entry name" value="FBOX"/>
    <property type="match status" value="1"/>
</dbReference>
<organism evidence="2 3">
    <name type="scientific">Diversispora epigaea</name>
    <dbReference type="NCBI Taxonomy" id="1348612"/>
    <lineage>
        <taxon>Eukaryota</taxon>
        <taxon>Fungi</taxon>
        <taxon>Fungi incertae sedis</taxon>
        <taxon>Mucoromycota</taxon>
        <taxon>Glomeromycotina</taxon>
        <taxon>Glomeromycetes</taxon>
        <taxon>Diversisporales</taxon>
        <taxon>Diversisporaceae</taxon>
        <taxon>Diversispora</taxon>
    </lineage>
</organism>
<reference evidence="2 3" key="1">
    <citation type="submission" date="2018-08" db="EMBL/GenBank/DDBJ databases">
        <title>Genome and evolution of the arbuscular mycorrhizal fungus Diversispora epigaea (formerly Glomus versiforme) and its bacterial endosymbionts.</title>
        <authorList>
            <person name="Sun X."/>
            <person name="Fei Z."/>
            <person name="Harrison M."/>
        </authorList>
    </citation>
    <scope>NUCLEOTIDE SEQUENCE [LARGE SCALE GENOMIC DNA]</scope>
    <source>
        <strain evidence="2 3">IT104</strain>
    </source>
</reference>
<feature type="domain" description="F-box" evidence="1">
    <location>
        <begin position="1"/>
        <end position="52"/>
    </location>
</feature>
<dbReference type="InterPro" id="IPR001810">
    <property type="entry name" value="F-box_dom"/>
</dbReference>
<dbReference type="OrthoDB" id="2356311at2759"/>
<dbReference type="InterPro" id="IPR036047">
    <property type="entry name" value="F-box-like_dom_sf"/>
</dbReference>
<dbReference type="SUPFAM" id="SSF81383">
    <property type="entry name" value="F-box domain"/>
    <property type="match status" value="1"/>
</dbReference>
<dbReference type="CDD" id="cd09917">
    <property type="entry name" value="F-box_SF"/>
    <property type="match status" value="1"/>
</dbReference>
<dbReference type="EMBL" id="PQFF01000224">
    <property type="protein sequence ID" value="RHZ72457.1"/>
    <property type="molecule type" value="Genomic_DNA"/>
</dbReference>
<name>A0A397ICB4_9GLOM</name>
<gene>
    <name evidence="2" type="ORF">Glove_242g89</name>
</gene>
<evidence type="ECO:0000313" key="2">
    <source>
        <dbReference type="EMBL" id="RHZ72457.1"/>
    </source>
</evidence>
<proteinExistence type="predicted"/>
<protein>
    <recommendedName>
        <fullName evidence="1">F-box domain-containing protein</fullName>
    </recommendedName>
</protein>
<keyword evidence="3" id="KW-1185">Reference proteome</keyword>
<dbReference type="Proteomes" id="UP000266861">
    <property type="component" value="Unassembled WGS sequence"/>
</dbReference>